<feature type="compositionally biased region" description="Polar residues" evidence="3">
    <location>
        <begin position="475"/>
        <end position="484"/>
    </location>
</feature>
<feature type="domain" description="Arrestin C-terminal-like" evidence="4">
    <location>
        <begin position="174"/>
        <end position="307"/>
    </location>
</feature>
<organism evidence="5 6">
    <name type="scientific">Phaedon cochleariae</name>
    <name type="common">Mustard beetle</name>
    <dbReference type="NCBI Taxonomy" id="80249"/>
    <lineage>
        <taxon>Eukaryota</taxon>
        <taxon>Metazoa</taxon>
        <taxon>Ecdysozoa</taxon>
        <taxon>Arthropoda</taxon>
        <taxon>Hexapoda</taxon>
        <taxon>Insecta</taxon>
        <taxon>Pterygota</taxon>
        <taxon>Neoptera</taxon>
        <taxon>Endopterygota</taxon>
        <taxon>Coleoptera</taxon>
        <taxon>Polyphaga</taxon>
        <taxon>Cucujiformia</taxon>
        <taxon>Chrysomeloidea</taxon>
        <taxon>Chrysomelidae</taxon>
        <taxon>Chrysomelinae</taxon>
        <taxon>Chrysomelini</taxon>
        <taxon>Phaedon</taxon>
    </lineage>
</organism>
<evidence type="ECO:0000256" key="3">
    <source>
        <dbReference type="SAM" id="MobiDB-lite"/>
    </source>
</evidence>
<dbReference type="InterPro" id="IPR014756">
    <property type="entry name" value="Ig_E-set"/>
</dbReference>
<dbReference type="Pfam" id="PF00339">
    <property type="entry name" value="Arrestin_N"/>
    <property type="match status" value="1"/>
</dbReference>
<dbReference type="InterPro" id="IPR011021">
    <property type="entry name" value="Arrestin-like_N"/>
</dbReference>
<dbReference type="GO" id="GO:0015031">
    <property type="term" value="P:protein transport"/>
    <property type="evidence" value="ECO:0007669"/>
    <property type="project" value="TreeGrafter"/>
</dbReference>
<keyword evidence="6" id="KW-1185">Reference proteome</keyword>
<comment type="similarity">
    <text evidence="1">Belongs to the arrestin family.</text>
</comment>
<dbReference type="Pfam" id="PF02752">
    <property type="entry name" value="Arrestin_C"/>
    <property type="match status" value="1"/>
</dbReference>
<dbReference type="PANTHER" id="PTHR11188:SF176">
    <property type="entry name" value="ARRESTIN DOMAIN-CONTAINING PROTEIN 1"/>
    <property type="match status" value="1"/>
</dbReference>
<accession>A0A9N9X3Q0</accession>
<dbReference type="SUPFAM" id="SSF81296">
    <property type="entry name" value="E set domains"/>
    <property type="match status" value="2"/>
</dbReference>
<dbReference type="PANTHER" id="PTHR11188">
    <property type="entry name" value="ARRESTIN DOMAIN CONTAINING PROTEIN"/>
    <property type="match status" value="1"/>
</dbReference>
<keyword evidence="2" id="KW-0716">Sensory transduction</keyword>
<dbReference type="InterPro" id="IPR050357">
    <property type="entry name" value="Arrestin_domain-protein"/>
</dbReference>
<feature type="compositionally biased region" description="Low complexity" evidence="3">
    <location>
        <begin position="410"/>
        <end position="420"/>
    </location>
</feature>
<protein>
    <recommendedName>
        <fullName evidence="4">Arrestin C-terminal-like domain-containing protein</fullName>
    </recommendedName>
</protein>
<gene>
    <name evidence="5" type="ORF">PHAECO_LOCUS8084</name>
</gene>
<feature type="compositionally biased region" description="Pro residues" evidence="3">
    <location>
        <begin position="345"/>
        <end position="365"/>
    </location>
</feature>
<dbReference type="Proteomes" id="UP001153737">
    <property type="component" value="Chromosome 4"/>
</dbReference>
<dbReference type="SMART" id="SM01017">
    <property type="entry name" value="Arrestin_C"/>
    <property type="match status" value="1"/>
</dbReference>
<proteinExistence type="inferred from homology"/>
<dbReference type="OrthoDB" id="2333384at2759"/>
<dbReference type="InterPro" id="IPR011022">
    <property type="entry name" value="Arrestin_C-like"/>
</dbReference>
<evidence type="ECO:0000313" key="6">
    <source>
        <dbReference type="Proteomes" id="UP001153737"/>
    </source>
</evidence>
<evidence type="ECO:0000256" key="1">
    <source>
        <dbReference type="ARBA" id="ARBA00005298"/>
    </source>
</evidence>
<dbReference type="Gene3D" id="2.60.40.640">
    <property type="match status" value="2"/>
</dbReference>
<sequence>MTSCKIVLDNFHGSYYPGNTISGHVVCVFDSSKDFRAIRVRLRGKEHTSWWERESYYDSSSKKTKYRNVHYTGDNTILSFDITLVGESTLSRGRYEYPFTFTLPRDLPTTFDGSYGHIRYYVKANIDIPFAFDYEDERSFTLISLIDFNEIIQQLQLNPVNYEDEKNLCCCCCASDPITMNVEYQKEAFVLGERAKIKVDITNMSNTSLEGLQLQVNMTIESKATSPRTRHKQDTEIVASTSDTGVGAHGQRIYDFDLLIPMSTVLPNFTRSALFKQWCDINVEAVIPGCHSNMEIGASIKLGHIPIGGPSNTLLPQGAIMTSSITDIPGGAFPPHPPAVSADQKPPPYPVGEAAPPYPLGPPGFPTATVPSDIGFKVPGSSGGSSPSLSGKRVPVPVPVHGLYPPGPSAPADQSAPSAPTKAEMAKGGDFAMIDEEDSPEPPPPTYHDALSGPSSPYPPGPPESQNRPPGGQNGPSAPSAPSL</sequence>
<evidence type="ECO:0000259" key="4">
    <source>
        <dbReference type="SMART" id="SM01017"/>
    </source>
</evidence>
<dbReference type="GO" id="GO:0005737">
    <property type="term" value="C:cytoplasm"/>
    <property type="evidence" value="ECO:0007669"/>
    <property type="project" value="TreeGrafter"/>
</dbReference>
<evidence type="ECO:0000313" key="5">
    <source>
        <dbReference type="EMBL" id="CAG9821144.1"/>
    </source>
</evidence>
<dbReference type="AlphaFoldDB" id="A0A9N9X3Q0"/>
<dbReference type="InterPro" id="IPR014752">
    <property type="entry name" value="Arrestin-like_C"/>
</dbReference>
<dbReference type="EMBL" id="OU896710">
    <property type="protein sequence ID" value="CAG9821144.1"/>
    <property type="molecule type" value="Genomic_DNA"/>
</dbReference>
<feature type="region of interest" description="Disordered" evidence="3">
    <location>
        <begin position="327"/>
        <end position="484"/>
    </location>
</feature>
<evidence type="ECO:0000256" key="2">
    <source>
        <dbReference type="ARBA" id="ARBA00022606"/>
    </source>
</evidence>
<name>A0A9N9X3Q0_PHACE</name>
<reference evidence="5" key="2">
    <citation type="submission" date="2022-10" db="EMBL/GenBank/DDBJ databases">
        <authorList>
            <consortium name="ENA_rothamsted_submissions"/>
            <consortium name="culmorum"/>
            <person name="King R."/>
        </authorList>
    </citation>
    <scope>NUCLEOTIDE SEQUENCE</scope>
</reference>
<reference evidence="5" key="1">
    <citation type="submission" date="2022-01" db="EMBL/GenBank/DDBJ databases">
        <authorList>
            <person name="King R."/>
        </authorList>
    </citation>
    <scope>NUCLEOTIDE SEQUENCE</scope>
</reference>